<name>A0AAV2HAS9_LYMST</name>
<evidence type="ECO:0000313" key="3">
    <source>
        <dbReference type="Proteomes" id="UP001497497"/>
    </source>
</evidence>
<gene>
    <name evidence="2" type="ORF">GSLYS_00003754001</name>
</gene>
<accession>A0AAV2HAS9</accession>
<protein>
    <submittedName>
        <fullName evidence="2">Uncharacterized protein</fullName>
    </submittedName>
</protein>
<evidence type="ECO:0000313" key="2">
    <source>
        <dbReference type="EMBL" id="CAL1529599.1"/>
    </source>
</evidence>
<reference evidence="2 3" key="1">
    <citation type="submission" date="2024-04" db="EMBL/GenBank/DDBJ databases">
        <authorList>
            <consortium name="Genoscope - CEA"/>
            <person name="William W."/>
        </authorList>
    </citation>
    <scope>NUCLEOTIDE SEQUENCE [LARGE SCALE GENOMIC DNA]</scope>
</reference>
<dbReference type="EMBL" id="CAXITT010000051">
    <property type="protein sequence ID" value="CAL1529599.1"/>
    <property type="molecule type" value="Genomic_DNA"/>
</dbReference>
<organism evidence="2 3">
    <name type="scientific">Lymnaea stagnalis</name>
    <name type="common">Great pond snail</name>
    <name type="synonym">Helix stagnalis</name>
    <dbReference type="NCBI Taxonomy" id="6523"/>
    <lineage>
        <taxon>Eukaryota</taxon>
        <taxon>Metazoa</taxon>
        <taxon>Spiralia</taxon>
        <taxon>Lophotrochozoa</taxon>
        <taxon>Mollusca</taxon>
        <taxon>Gastropoda</taxon>
        <taxon>Heterobranchia</taxon>
        <taxon>Euthyneura</taxon>
        <taxon>Panpulmonata</taxon>
        <taxon>Hygrophila</taxon>
        <taxon>Lymnaeoidea</taxon>
        <taxon>Lymnaeidae</taxon>
        <taxon>Lymnaea</taxon>
    </lineage>
</organism>
<sequence>MSENPCERRGYYELYEAISTSQDVSTSQSVSMSHAHEDTSQSGGNVLTLYEVCNEPGIRSDLTPIANRPLKSNLKKETRYLYYAAEAQGELPPPSEVESCSEIGSAQTFDAQRCNAALLT</sequence>
<feature type="compositionally biased region" description="Low complexity" evidence="1">
    <location>
        <begin position="23"/>
        <end position="33"/>
    </location>
</feature>
<comment type="caution">
    <text evidence="2">The sequence shown here is derived from an EMBL/GenBank/DDBJ whole genome shotgun (WGS) entry which is preliminary data.</text>
</comment>
<dbReference type="AlphaFoldDB" id="A0AAV2HAS9"/>
<evidence type="ECO:0000256" key="1">
    <source>
        <dbReference type="SAM" id="MobiDB-lite"/>
    </source>
</evidence>
<proteinExistence type="predicted"/>
<keyword evidence="3" id="KW-1185">Reference proteome</keyword>
<feature type="region of interest" description="Disordered" evidence="1">
    <location>
        <begin position="23"/>
        <end position="42"/>
    </location>
</feature>
<feature type="non-terminal residue" evidence="2">
    <location>
        <position position="120"/>
    </location>
</feature>
<dbReference type="Proteomes" id="UP001497497">
    <property type="component" value="Unassembled WGS sequence"/>
</dbReference>